<dbReference type="EMBL" id="LSYS01000321">
    <property type="protein sequence ID" value="OPJ90368.1"/>
    <property type="molecule type" value="Genomic_DNA"/>
</dbReference>
<dbReference type="AlphaFoldDB" id="A0A1V4L1U3"/>
<keyword evidence="2" id="KW-1185">Reference proteome</keyword>
<reference evidence="1 2" key="1">
    <citation type="submission" date="2016-02" db="EMBL/GenBank/DDBJ databases">
        <title>Band-tailed pigeon sequencing and assembly.</title>
        <authorList>
            <person name="Soares A.E."/>
            <person name="Novak B.J."/>
            <person name="Rice E.S."/>
            <person name="O'Connell B."/>
            <person name="Chang D."/>
            <person name="Weber S."/>
            <person name="Shapiro B."/>
        </authorList>
    </citation>
    <scope>NUCLEOTIDE SEQUENCE [LARGE SCALE GENOMIC DNA]</scope>
    <source>
        <strain evidence="1">BTP2013</strain>
        <tissue evidence="1">Blood</tissue>
    </source>
</reference>
<name>A0A1V4L1U3_PATFA</name>
<evidence type="ECO:0000313" key="1">
    <source>
        <dbReference type="EMBL" id="OPJ90368.1"/>
    </source>
</evidence>
<protein>
    <submittedName>
        <fullName evidence="1">Uncharacterized protein</fullName>
    </submittedName>
</protein>
<organism evidence="1 2">
    <name type="scientific">Patagioenas fasciata monilis</name>
    <dbReference type="NCBI Taxonomy" id="372326"/>
    <lineage>
        <taxon>Eukaryota</taxon>
        <taxon>Metazoa</taxon>
        <taxon>Chordata</taxon>
        <taxon>Craniata</taxon>
        <taxon>Vertebrata</taxon>
        <taxon>Euteleostomi</taxon>
        <taxon>Archelosauria</taxon>
        <taxon>Archosauria</taxon>
        <taxon>Dinosauria</taxon>
        <taxon>Saurischia</taxon>
        <taxon>Theropoda</taxon>
        <taxon>Coelurosauria</taxon>
        <taxon>Aves</taxon>
        <taxon>Neognathae</taxon>
        <taxon>Neoaves</taxon>
        <taxon>Columbimorphae</taxon>
        <taxon>Columbiformes</taxon>
        <taxon>Columbidae</taxon>
        <taxon>Patagioenas</taxon>
    </lineage>
</organism>
<dbReference type="Proteomes" id="UP000190648">
    <property type="component" value="Unassembled WGS sequence"/>
</dbReference>
<sequence length="79" mass="8925">MHFLEQTSRVCIFLTFRSLLKIFCEDALEKSDVVTICFLSQKTSALLSESILNGKEDLKSIMAKGCDASETIYGWLPFI</sequence>
<accession>A0A1V4L1U3</accession>
<proteinExistence type="predicted"/>
<evidence type="ECO:0000313" key="2">
    <source>
        <dbReference type="Proteomes" id="UP000190648"/>
    </source>
</evidence>
<comment type="caution">
    <text evidence="1">The sequence shown here is derived from an EMBL/GenBank/DDBJ whole genome shotgun (WGS) entry which is preliminary data.</text>
</comment>
<gene>
    <name evidence="1" type="ORF">AV530_009089</name>
</gene>